<name>A0A3G4ZSI3_9VIRU</name>
<dbReference type="EMBL" id="MK072002">
    <property type="protein sequence ID" value="AYV76961.1"/>
    <property type="molecule type" value="Genomic_DNA"/>
</dbReference>
<accession>A0A3G4ZSI3</accession>
<organism evidence="1">
    <name type="scientific">Barrevirus sp</name>
    <dbReference type="NCBI Taxonomy" id="2487763"/>
    <lineage>
        <taxon>Viruses</taxon>
        <taxon>Varidnaviria</taxon>
        <taxon>Bamfordvirae</taxon>
        <taxon>Nucleocytoviricota</taxon>
        <taxon>Megaviricetes</taxon>
        <taxon>Imitervirales</taxon>
        <taxon>Mimiviridae</taxon>
        <taxon>Klosneuvirinae</taxon>
    </lineage>
</organism>
<proteinExistence type="predicted"/>
<gene>
    <name evidence="1" type="ORF">Barrevirus5_20</name>
</gene>
<protein>
    <submittedName>
        <fullName evidence="1">Uncharacterized protein</fullName>
    </submittedName>
</protein>
<sequence>MKQVIGLNGQPCIGPCLPKDSTILHPIYLFPITDHDHNPFCPTLQWLPKEGSDGSRQEHDVCTAEQVKTDKGRFSDKDMELIYGVPNFGFDCAHFLKNYYDIYSFESVIDWLNPNSESSNNNNNMITQLRIVNCAITAFGSKDILNDQIIDFYGRIIRKVWIQDIYKVVNSYISIDKSNNIYLGKPNNKDNKDNKIIKVNFIIDKFANRSTIYNVLNQFQERISNKKINNFNEELKKYYIEYVIDKIKTTLAKK</sequence>
<evidence type="ECO:0000313" key="1">
    <source>
        <dbReference type="EMBL" id="AYV76961.1"/>
    </source>
</evidence>
<reference evidence="1" key="1">
    <citation type="submission" date="2018-10" db="EMBL/GenBank/DDBJ databases">
        <title>Hidden diversity of soil giant viruses.</title>
        <authorList>
            <person name="Schulz F."/>
            <person name="Alteio L."/>
            <person name="Goudeau D."/>
            <person name="Ryan E.M."/>
            <person name="Malmstrom R.R."/>
            <person name="Blanchard J."/>
            <person name="Woyke T."/>
        </authorList>
    </citation>
    <scope>NUCLEOTIDE SEQUENCE</scope>
    <source>
        <strain evidence="1">BAV1</strain>
    </source>
</reference>